<reference evidence="11 13" key="2">
    <citation type="submission" date="2016-10" db="EMBL/GenBank/DDBJ databases">
        <authorList>
            <person name="de Groot N.N."/>
        </authorList>
    </citation>
    <scope>NUCLEOTIDE SEQUENCE [LARGE SCALE GENOMIC DNA]</scope>
    <source>
        <strain evidence="11 13">DSM 25947</strain>
    </source>
</reference>
<keyword evidence="5 8" id="KW-0547">Nucleotide-binding</keyword>
<dbReference type="STRING" id="1168034.FH5T_15220"/>
<dbReference type="EMBL" id="CP007451">
    <property type="protein sequence ID" value="AHW60529.1"/>
    <property type="molecule type" value="Genomic_DNA"/>
</dbReference>
<dbReference type="InterPro" id="IPR012094">
    <property type="entry name" value="tRNA_Ile_lys_synt"/>
</dbReference>
<dbReference type="Gene3D" id="3.40.50.620">
    <property type="entry name" value="HUPs"/>
    <property type="match status" value="1"/>
</dbReference>
<dbReference type="Pfam" id="PF01171">
    <property type="entry name" value="ATP_bind_3"/>
    <property type="match status" value="1"/>
</dbReference>
<dbReference type="SUPFAM" id="SSF56037">
    <property type="entry name" value="PheT/TilS domain"/>
    <property type="match status" value="1"/>
</dbReference>
<dbReference type="GO" id="GO:0006400">
    <property type="term" value="P:tRNA modification"/>
    <property type="evidence" value="ECO:0007669"/>
    <property type="project" value="UniProtKB-UniRule"/>
</dbReference>
<evidence type="ECO:0000313" key="11">
    <source>
        <dbReference type="EMBL" id="SET44986.1"/>
    </source>
</evidence>
<proteinExistence type="inferred from homology"/>
<dbReference type="InterPro" id="IPR011063">
    <property type="entry name" value="TilS/TtcA_N"/>
</dbReference>
<dbReference type="NCBIfam" id="TIGR02433">
    <property type="entry name" value="lysidine_TilS_C"/>
    <property type="match status" value="1"/>
</dbReference>
<dbReference type="HAMAP" id="MF_01161">
    <property type="entry name" value="tRNA_Ile_lys_synt"/>
    <property type="match status" value="1"/>
</dbReference>
<comment type="similarity">
    <text evidence="8">Belongs to the tRNA(Ile)-lysidine synthase family.</text>
</comment>
<comment type="subcellular location">
    <subcellularLocation>
        <location evidence="1 8">Cytoplasm</location>
    </subcellularLocation>
</comment>
<keyword evidence="3 8" id="KW-0436">Ligase</keyword>
<evidence type="ECO:0000313" key="12">
    <source>
        <dbReference type="Proteomes" id="UP000023772"/>
    </source>
</evidence>
<dbReference type="Proteomes" id="UP000023772">
    <property type="component" value="Chromosome"/>
</dbReference>
<evidence type="ECO:0000256" key="6">
    <source>
        <dbReference type="ARBA" id="ARBA00022840"/>
    </source>
</evidence>
<comment type="catalytic activity">
    <reaction evidence="7 8">
        <text>cytidine(34) in tRNA(Ile2) + L-lysine + ATP = lysidine(34) in tRNA(Ile2) + AMP + diphosphate + H(+)</text>
        <dbReference type="Rhea" id="RHEA:43744"/>
        <dbReference type="Rhea" id="RHEA-COMP:10625"/>
        <dbReference type="Rhea" id="RHEA-COMP:10670"/>
        <dbReference type="ChEBI" id="CHEBI:15378"/>
        <dbReference type="ChEBI" id="CHEBI:30616"/>
        <dbReference type="ChEBI" id="CHEBI:32551"/>
        <dbReference type="ChEBI" id="CHEBI:33019"/>
        <dbReference type="ChEBI" id="CHEBI:82748"/>
        <dbReference type="ChEBI" id="CHEBI:83665"/>
        <dbReference type="ChEBI" id="CHEBI:456215"/>
        <dbReference type="EC" id="6.3.4.19"/>
    </reaction>
</comment>
<evidence type="ECO:0000256" key="8">
    <source>
        <dbReference type="HAMAP-Rule" id="MF_01161"/>
    </source>
</evidence>
<evidence type="ECO:0000256" key="3">
    <source>
        <dbReference type="ARBA" id="ARBA00022598"/>
    </source>
</evidence>
<evidence type="ECO:0000313" key="10">
    <source>
        <dbReference type="EMBL" id="AHW60529.1"/>
    </source>
</evidence>
<dbReference type="RefSeq" id="WP_038560240.1">
    <property type="nucleotide sequence ID" value="NZ_FOHT01000013.1"/>
</dbReference>
<dbReference type="EC" id="6.3.4.19" evidence="8"/>
<dbReference type="AlphaFoldDB" id="X5DHF3"/>
<keyword evidence="6 8" id="KW-0067">ATP-binding</keyword>
<comment type="function">
    <text evidence="8">Ligates lysine onto the cytidine present at position 34 of the AUA codon-specific tRNA(Ile) that contains the anticodon CAU, in an ATP-dependent manner. Cytidine is converted to lysidine, thus changing the amino acid specificity of the tRNA from methionine to isoleucine.</text>
</comment>
<evidence type="ECO:0000256" key="1">
    <source>
        <dbReference type="ARBA" id="ARBA00004496"/>
    </source>
</evidence>
<sequence length="439" mass="50667">MFDQFIINSKEKQLIKSGQKILLAISGGIDSMVLLHLFERSEFEYGIAHCNFRLRGDESDGDEAFVREQVEQHGTAAHFETFDTIEYASLKGISIEMAARELRYGFFERISKEYEYDCIVTAHHQDDLIETFFLNLSRKTGIKGLTGIKEKKGKLIRPLLFASREDIERYAAENSISYREDSSNNEVVFQRNFLRHKILPLFSELNPAFKKNFMASVDNLKVAYDVYKDAIGDEIKAVLTNDKEQSVISIPVLQNSQHPKTVLLEILSGYGFNASIVDAVYQSLETHSGKQFFSKTHRLVKDRDALFIQELTDDEDRVYYIEEDDMELFAPFDISIERLDAKGFSIIKEANTACVDLEKVQFPLLMRKWKQGDYFQPLGMTGFKKVSDFFIDRKMPLHEKENTWLLCSGKNIVWIMGQRLDNRFKVTPSTKQVLKIEIG</sequence>
<dbReference type="PANTHER" id="PTHR43033:SF1">
    <property type="entry name" value="TRNA(ILE)-LYSIDINE SYNTHASE-RELATED"/>
    <property type="match status" value="1"/>
</dbReference>
<dbReference type="SMART" id="SM00977">
    <property type="entry name" value="TilS_C"/>
    <property type="match status" value="1"/>
</dbReference>
<evidence type="ECO:0000256" key="5">
    <source>
        <dbReference type="ARBA" id="ARBA00022741"/>
    </source>
</evidence>
<protein>
    <recommendedName>
        <fullName evidence="8">tRNA(Ile)-lysidine synthase</fullName>
        <ecNumber evidence="8">6.3.4.19</ecNumber>
    </recommendedName>
    <alternativeName>
        <fullName evidence="8">tRNA(Ile)-2-lysyl-cytidine synthase</fullName>
    </alternativeName>
    <alternativeName>
        <fullName evidence="8">tRNA(Ile)-lysidine synthetase</fullName>
    </alternativeName>
</protein>
<dbReference type="CDD" id="cd01992">
    <property type="entry name" value="TilS_N"/>
    <property type="match status" value="1"/>
</dbReference>
<dbReference type="HOGENOM" id="CLU_018869_0_1_10"/>
<dbReference type="GO" id="GO:0005737">
    <property type="term" value="C:cytoplasm"/>
    <property type="evidence" value="ECO:0007669"/>
    <property type="project" value="UniProtKB-SubCell"/>
</dbReference>
<feature type="binding site" evidence="8">
    <location>
        <begin position="26"/>
        <end position="31"/>
    </location>
    <ligand>
        <name>ATP</name>
        <dbReference type="ChEBI" id="CHEBI:30616"/>
    </ligand>
</feature>
<name>X5DHF3_9BACT</name>
<dbReference type="Proteomes" id="UP000181981">
    <property type="component" value="Unassembled WGS sequence"/>
</dbReference>
<dbReference type="OrthoDB" id="9807403at2"/>
<dbReference type="InterPro" id="IPR014729">
    <property type="entry name" value="Rossmann-like_a/b/a_fold"/>
</dbReference>
<organism evidence="11 13">
    <name type="scientific">Draconibacterium orientale</name>
    <dbReference type="NCBI Taxonomy" id="1168034"/>
    <lineage>
        <taxon>Bacteria</taxon>
        <taxon>Pseudomonadati</taxon>
        <taxon>Bacteroidota</taxon>
        <taxon>Bacteroidia</taxon>
        <taxon>Marinilabiliales</taxon>
        <taxon>Prolixibacteraceae</taxon>
        <taxon>Draconibacterium</taxon>
    </lineage>
</organism>
<gene>
    <name evidence="8" type="primary">tilS</name>
    <name evidence="10" type="ORF">FH5T_15220</name>
    <name evidence="11" type="ORF">SAMN05444285_11361</name>
</gene>
<dbReference type="NCBIfam" id="TIGR02432">
    <property type="entry name" value="lysidine_TilS_N"/>
    <property type="match status" value="1"/>
</dbReference>
<accession>X5DHF3</accession>
<keyword evidence="4 8" id="KW-0819">tRNA processing</keyword>
<keyword evidence="2 8" id="KW-0963">Cytoplasm</keyword>
<evidence type="ECO:0000259" key="9">
    <source>
        <dbReference type="SMART" id="SM00977"/>
    </source>
</evidence>
<dbReference type="InterPro" id="IPR012795">
    <property type="entry name" value="tRNA_Ile_lys_synt_N"/>
</dbReference>
<dbReference type="GO" id="GO:0005524">
    <property type="term" value="F:ATP binding"/>
    <property type="evidence" value="ECO:0007669"/>
    <property type="project" value="UniProtKB-UniRule"/>
</dbReference>
<dbReference type="EMBL" id="FOHT01000013">
    <property type="protein sequence ID" value="SET44986.1"/>
    <property type="molecule type" value="Genomic_DNA"/>
</dbReference>
<dbReference type="GO" id="GO:0032267">
    <property type="term" value="F:tRNA(Ile)-lysidine synthase activity"/>
    <property type="evidence" value="ECO:0007669"/>
    <property type="project" value="UniProtKB-EC"/>
</dbReference>
<comment type="domain">
    <text evidence="8">The N-terminal region contains the highly conserved SGGXDS motif, predicted to be a P-loop motif involved in ATP binding.</text>
</comment>
<dbReference type="SUPFAM" id="SSF52402">
    <property type="entry name" value="Adenine nucleotide alpha hydrolases-like"/>
    <property type="match status" value="1"/>
</dbReference>
<feature type="domain" description="Lysidine-tRNA(Ile) synthetase C-terminal" evidence="9">
    <location>
        <begin position="364"/>
        <end position="436"/>
    </location>
</feature>
<evidence type="ECO:0000256" key="2">
    <source>
        <dbReference type="ARBA" id="ARBA00022490"/>
    </source>
</evidence>
<evidence type="ECO:0000313" key="13">
    <source>
        <dbReference type="Proteomes" id="UP000181981"/>
    </source>
</evidence>
<dbReference type="KEGG" id="dori:FH5T_15220"/>
<reference evidence="10 12" key="1">
    <citation type="submission" date="2014-03" db="EMBL/GenBank/DDBJ databases">
        <title>Complete genome sequence of a deeply braunched marine Bacteroidia bacterium Draconibacterium orientale type strain FH5T.</title>
        <authorList>
            <person name="Li X."/>
            <person name="Wang X."/>
            <person name="Xie Z."/>
            <person name="Du Z."/>
            <person name="Chen G."/>
        </authorList>
    </citation>
    <scope>NUCLEOTIDE SEQUENCE [LARGE SCALE GENOMIC DNA]</scope>
    <source>
        <strain evidence="10 12">FH5</strain>
    </source>
</reference>
<dbReference type="InterPro" id="IPR012796">
    <property type="entry name" value="Lysidine-tRNA-synth_C"/>
</dbReference>
<dbReference type="PANTHER" id="PTHR43033">
    <property type="entry name" value="TRNA(ILE)-LYSIDINE SYNTHASE-RELATED"/>
    <property type="match status" value="1"/>
</dbReference>
<keyword evidence="12" id="KW-1185">Reference proteome</keyword>
<dbReference type="eggNOG" id="COG0037">
    <property type="taxonomic scope" value="Bacteria"/>
</dbReference>
<dbReference type="Pfam" id="PF11734">
    <property type="entry name" value="TilS_C"/>
    <property type="match status" value="1"/>
</dbReference>
<evidence type="ECO:0000256" key="7">
    <source>
        <dbReference type="ARBA" id="ARBA00048539"/>
    </source>
</evidence>
<evidence type="ECO:0000256" key="4">
    <source>
        <dbReference type="ARBA" id="ARBA00022694"/>
    </source>
</evidence>